<dbReference type="Pfam" id="PF01412">
    <property type="entry name" value="ArfGap"/>
    <property type="match status" value="1"/>
</dbReference>
<dbReference type="Proteomes" id="UP001177023">
    <property type="component" value="Unassembled WGS sequence"/>
</dbReference>
<dbReference type="InterPro" id="IPR038508">
    <property type="entry name" value="ArfGAP_dom_sf"/>
</dbReference>
<evidence type="ECO:0000313" key="22">
    <source>
        <dbReference type="Proteomes" id="UP001177023"/>
    </source>
</evidence>
<dbReference type="PROSITE" id="PS50115">
    <property type="entry name" value="ARFGAP"/>
    <property type="match status" value="1"/>
</dbReference>
<sequence length="433" mass="46005">MASPRTRRVLKDLRPLNENNYCFECNASNPQWVSVSYGIWICLECSGLHRGLGVHLSFVRSVTMDKWKDSELAKMKAGGNQAFREFLESQPDYDPTWSMQQKYNSRAAALFRDKVTTESEGRDWSIATSSARNFTPNAVAGGLRSGGGGSKPSSQSSLGQYFGGGSQSNAYQSGGGAGGVGDSYSGGSGLQSDNRYQGFGNTPAQSSSGGAKNFSDSGDLLNGAMSGLSMGWSMLSRGAQQAASVAKDLGSQAAQKAQEISGDMGQNSGTYLSGVASKATEIGGKTWDGLSTFVKSSSIQGIANILPKTGYQDMNSPSGDPSHAAQQNAYGFDKNTTTRDAAPVPEEDDFYDAPSEPKPKAAKPKPKAAPVNEPTSLIDFETPEIAPGSSESNTIAAFEKSIKRTSPRPTKPEPKKETKQKGWDDDAWDLLNQ</sequence>
<evidence type="ECO:0000313" key="21">
    <source>
        <dbReference type="EMBL" id="CAJ0577509.1"/>
    </source>
</evidence>
<organism evidence="21 22">
    <name type="scientific">Mesorhabditis spiculigera</name>
    <dbReference type="NCBI Taxonomy" id="96644"/>
    <lineage>
        <taxon>Eukaryota</taxon>
        <taxon>Metazoa</taxon>
        <taxon>Ecdysozoa</taxon>
        <taxon>Nematoda</taxon>
        <taxon>Chromadorea</taxon>
        <taxon>Rhabditida</taxon>
        <taxon>Rhabditina</taxon>
        <taxon>Rhabditomorpha</taxon>
        <taxon>Rhabditoidea</taxon>
        <taxon>Rhabditidae</taxon>
        <taxon>Mesorhabditinae</taxon>
        <taxon>Mesorhabditis</taxon>
    </lineage>
</organism>
<evidence type="ECO:0000256" key="13">
    <source>
        <dbReference type="ARBA" id="ARBA00023034"/>
    </source>
</evidence>
<dbReference type="CDD" id="cd08830">
    <property type="entry name" value="ArfGap_ArfGap1"/>
    <property type="match status" value="1"/>
</dbReference>
<keyword evidence="7" id="KW-0479">Metal-binding</keyword>
<keyword evidence="12" id="KW-0007">Acetylation</keyword>
<protein>
    <recommendedName>
        <fullName evidence="15">ADP-ribosylation factor GTPase-activating protein 1</fullName>
    </recommendedName>
    <alternativeName>
        <fullName evidence="17">ADP-ribosylation factor 1 GTPase-activating protein</fullName>
    </alternativeName>
    <alternativeName>
        <fullName evidence="16">ARF1-directed GTPase-activating protein</fullName>
    </alternativeName>
</protein>
<feature type="domain" description="Arf-GAP" evidence="20">
    <location>
        <begin position="7"/>
        <end position="124"/>
    </location>
</feature>
<dbReference type="GO" id="GO:0032012">
    <property type="term" value="P:regulation of ARF protein signal transduction"/>
    <property type="evidence" value="ECO:0007669"/>
    <property type="project" value="TreeGrafter"/>
</dbReference>
<dbReference type="SUPFAM" id="SSF57863">
    <property type="entry name" value="ArfGap/RecO-like zinc finger"/>
    <property type="match status" value="1"/>
</dbReference>
<dbReference type="InterPro" id="IPR037278">
    <property type="entry name" value="ARFGAP/RecO"/>
</dbReference>
<comment type="subcellular location">
    <subcellularLocation>
        <location evidence="1">Cytoplasm</location>
    </subcellularLocation>
    <subcellularLocation>
        <location evidence="2">Golgi apparatus</location>
    </subcellularLocation>
</comment>
<evidence type="ECO:0000256" key="9">
    <source>
        <dbReference type="ARBA" id="ARBA00022833"/>
    </source>
</evidence>
<evidence type="ECO:0000256" key="11">
    <source>
        <dbReference type="ARBA" id="ARBA00022927"/>
    </source>
</evidence>
<evidence type="ECO:0000259" key="20">
    <source>
        <dbReference type="PROSITE" id="PS50115"/>
    </source>
</evidence>
<dbReference type="GO" id="GO:0030100">
    <property type="term" value="P:regulation of endocytosis"/>
    <property type="evidence" value="ECO:0007669"/>
    <property type="project" value="TreeGrafter"/>
</dbReference>
<gene>
    <name evidence="21" type="ORF">MSPICULIGERA_LOCUS15781</name>
</gene>
<evidence type="ECO:0000256" key="10">
    <source>
        <dbReference type="ARBA" id="ARBA00022892"/>
    </source>
</evidence>
<keyword evidence="5" id="KW-0963">Cytoplasm</keyword>
<evidence type="ECO:0000256" key="6">
    <source>
        <dbReference type="ARBA" id="ARBA00022553"/>
    </source>
</evidence>
<feature type="region of interest" description="Disordered" evidence="19">
    <location>
        <begin position="137"/>
        <end position="215"/>
    </location>
</feature>
<keyword evidence="4" id="KW-0343">GTPase activation</keyword>
<proteinExistence type="predicted"/>
<dbReference type="AlphaFoldDB" id="A0AA36CZY3"/>
<dbReference type="EMBL" id="CATQJA010002651">
    <property type="protein sequence ID" value="CAJ0577509.1"/>
    <property type="molecule type" value="Genomic_DNA"/>
</dbReference>
<dbReference type="FunFam" id="1.10.220.150:FF:000008">
    <property type="entry name" value="ADP-ribosylation factor GTPase activating protein 1"/>
    <property type="match status" value="1"/>
</dbReference>
<evidence type="ECO:0000256" key="1">
    <source>
        <dbReference type="ARBA" id="ARBA00004496"/>
    </source>
</evidence>
<evidence type="ECO:0000256" key="15">
    <source>
        <dbReference type="ARBA" id="ARBA00071258"/>
    </source>
</evidence>
<name>A0AA36CZY3_9BILA</name>
<keyword evidence="9" id="KW-0862">Zinc</keyword>
<keyword evidence="8 18" id="KW-0863">Zinc-finger</keyword>
<keyword evidence="6" id="KW-0597">Phosphoprotein</keyword>
<feature type="compositionally biased region" description="Polar residues" evidence="19">
    <location>
        <begin position="190"/>
        <end position="215"/>
    </location>
</feature>
<dbReference type="PANTHER" id="PTHR46395">
    <property type="entry name" value="ADP-RIBOSYLATION FACTOR GTPASE-ACTIVATING PROTEIN 1"/>
    <property type="match status" value="1"/>
</dbReference>
<feature type="region of interest" description="Disordered" evidence="19">
    <location>
        <begin position="335"/>
        <end position="433"/>
    </location>
</feature>
<evidence type="ECO:0000256" key="14">
    <source>
        <dbReference type="ARBA" id="ARBA00058112"/>
    </source>
</evidence>
<feature type="compositionally biased region" description="Basic and acidic residues" evidence="19">
    <location>
        <begin position="410"/>
        <end position="424"/>
    </location>
</feature>
<evidence type="ECO:0000256" key="17">
    <source>
        <dbReference type="ARBA" id="ARBA00081514"/>
    </source>
</evidence>
<feature type="non-terminal residue" evidence="21">
    <location>
        <position position="433"/>
    </location>
</feature>
<dbReference type="PRINTS" id="PR00405">
    <property type="entry name" value="REVINTRACTNG"/>
</dbReference>
<evidence type="ECO:0000256" key="16">
    <source>
        <dbReference type="ARBA" id="ARBA00077418"/>
    </source>
</evidence>
<dbReference type="GO" id="GO:0015031">
    <property type="term" value="P:protein transport"/>
    <property type="evidence" value="ECO:0007669"/>
    <property type="project" value="UniProtKB-KW"/>
</dbReference>
<evidence type="ECO:0000256" key="8">
    <source>
        <dbReference type="ARBA" id="ARBA00022771"/>
    </source>
</evidence>
<dbReference type="SMART" id="SM00105">
    <property type="entry name" value="ArfGap"/>
    <property type="match status" value="1"/>
</dbReference>
<keyword evidence="22" id="KW-1185">Reference proteome</keyword>
<dbReference type="InterPro" id="IPR001164">
    <property type="entry name" value="ArfGAP_dom"/>
</dbReference>
<comment type="caution">
    <text evidence="21">The sequence shown here is derived from an EMBL/GenBank/DDBJ whole genome shotgun (WGS) entry which is preliminary data.</text>
</comment>
<reference evidence="21" key="1">
    <citation type="submission" date="2023-06" db="EMBL/GenBank/DDBJ databases">
        <authorList>
            <person name="Delattre M."/>
        </authorList>
    </citation>
    <scope>NUCLEOTIDE SEQUENCE</scope>
    <source>
        <strain evidence="21">AF72</strain>
    </source>
</reference>
<dbReference type="GO" id="GO:0000139">
    <property type="term" value="C:Golgi membrane"/>
    <property type="evidence" value="ECO:0007669"/>
    <property type="project" value="TreeGrafter"/>
</dbReference>
<evidence type="ECO:0000256" key="12">
    <source>
        <dbReference type="ARBA" id="ARBA00022990"/>
    </source>
</evidence>
<keyword evidence="11" id="KW-0653">Protein transport</keyword>
<dbReference type="PANTHER" id="PTHR46395:SF1">
    <property type="entry name" value="ADP-RIBOSYLATION FACTOR GTPASE-ACTIVATING PROTEIN 1"/>
    <property type="match status" value="1"/>
</dbReference>
<evidence type="ECO:0000256" key="4">
    <source>
        <dbReference type="ARBA" id="ARBA00022468"/>
    </source>
</evidence>
<keyword evidence="13" id="KW-0333">Golgi apparatus</keyword>
<comment type="function">
    <text evidence="14">GTPase-activating protein (GAP) for the ADP ribosylation factor 1 (ARF1). Involved in membrane trafficking and /or vesicle transport. Promotes hydrolysis of the ARF1-bound GTP and thus, is required for the dissociation of coat proteins from Golgi-derived membranes and vesicles, a prerequisite for vesicle's fusion with target compartment. Probably regulates ARF1-mediated transport via its interaction with the KDELR proteins and TMED2. Overexpression induces the redistribution of the entire Golgi complex to the endoplasmic reticulum, as when ARF1 is deactivated. Its activity is stimulated by phosphoinosides and inhibited by phosphatidylcholine.</text>
</comment>
<feature type="compositionally biased region" description="Gly residues" evidence="19">
    <location>
        <begin position="173"/>
        <end position="189"/>
    </location>
</feature>
<accession>A0AA36CZY3</accession>
<evidence type="ECO:0000256" key="3">
    <source>
        <dbReference type="ARBA" id="ARBA00022448"/>
    </source>
</evidence>
<evidence type="ECO:0000256" key="7">
    <source>
        <dbReference type="ARBA" id="ARBA00022723"/>
    </source>
</evidence>
<evidence type="ECO:0000256" key="18">
    <source>
        <dbReference type="PROSITE-ProRule" id="PRU00288"/>
    </source>
</evidence>
<keyword evidence="3" id="KW-0813">Transport</keyword>
<dbReference type="GO" id="GO:0005096">
    <property type="term" value="F:GTPase activator activity"/>
    <property type="evidence" value="ECO:0007669"/>
    <property type="project" value="UniProtKB-KW"/>
</dbReference>
<dbReference type="Gene3D" id="1.10.220.150">
    <property type="entry name" value="Arf GTPase activating protein"/>
    <property type="match status" value="1"/>
</dbReference>
<evidence type="ECO:0000256" key="19">
    <source>
        <dbReference type="SAM" id="MobiDB-lite"/>
    </source>
</evidence>
<dbReference type="GO" id="GO:0008270">
    <property type="term" value="F:zinc ion binding"/>
    <property type="evidence" value="ECO:0007669"/>
    <property type="project" value="UniProtKB-KW"/>
</dbReference>
<evidence type="ECO:0000256" key="2">
    <source>
        <dbReference type="ARBA" id="ARBA00004555"/>
    </source>
</evidence>
<keyword evidence="10" id="KW-0931">ER-Golgi transport</keyword>
<evidence type="ECO:0000256" key="5">
    <source>
        <dbReference type="ARBA" id="ARBA00022490"/>
    </source>
</evidence>
<dbReference type="GO" id="GO:0016192">
    <property type="term" value="P:vesicle-mediated transport"/>
    <property type="evidence" value="ECO:0007669"/>
    <property type="project" value="UniProtKB-KW"/>
</dbReference>